<organism evidence="1 2">
    <name type="scientific">Molossus molossus</name>
    <name type="common">Pallas' mastiff bat</name>
    <name type="synonym">Vespertilio molossus</name>
    <dbReference type="NCBI Taxonomy" id="27622"/>
    <lineage>
        <taxon>Eukaryota</taxon>
        <taxon>Metazoa</taxon>
        <taxon>Chordata</taxon>
        <taxon>Craniata</taxon>
        <taxon>Vertebrata</taxon>
        <taxon>Euteleostomi</taxon>
        <taxon>Mammalia</taxon>
        <taxon>Eutheria</taxon>
        <taxon>Laurasiatheria</taxon>
        <taxon>Chiroptera</taxon>
        <taxon>Yangochiroptera</taxon>
        <taxon>Molossidae</taxon>
        <taxon>Molossus</taxon>
    </lineage>
</organism>
<dbReference type="Proteomes" id="UP000550707">
    <property type="component" value="Unassembled WGS sequence"/>
</dbReference>
<dbReference type="InParanoid" id="A0A7J8FYX7"/>
<reference evidence="1 2" key="1">
    <citation type="journal article" date="2020" name="Nature">
        <title>Six reference-quality genomes reveal evolution of bat adaptations.</title>
        <authorList>
            <person name="Jebb D."/>
            <person name="Huang Z."/>
            <person name="Pippel M."/>
            <person name="Hughes G.M."/>
            <person name="Lavrichenko K."/>
            <person name="Devanna P."/>
            <person name="Winkler S."/>
            <person name="Jermiin L.S."/>
            <person name="Skirmuntt E.C."/>
            <person name="Katzourakis A."/>
            <person name="Burkitt-Gray L."/>
            <person name="Ray D.A."/>
            <person name="Sullivan K.A.M."/>
            <person name="Roscito J.G."/>
            <person name="Kirilenko B.M."/>
            <person name="Davalos L.M."/>
            <person name="Corthals A.P."/>
            <person name="Power M.L."/>
            <person name="Jones G."/>
            <person name="Ransome R.D."/>
            <person name="Dechmann D.K.N."/>
            <person name="Locatelli A.G."/>
            <person name="Puechmaille S.J."/>
            <person name="Fedrigo O."/>
            <person name="Jarvis E.D."/>
            <person name="Hiller M."/>
            <person name="Vernes S.C."/>
            <person name="Myers E.W."/>
            <person name="Teeling E.C."/>
        </authorList>
    </citation>
    <scope>NUCLEOTIDE SEQUENCE [LARGE SCALE GENOMIC DNA]</scope>
    <source>
        <strain evidence="1">MMolMol1</strain>
        <tissue evidence="1">Muscle</tissue>
    </source>
</reference>
<protein>
    <submittedName>
        <fullName evidence="1">Uncharacterized protein</fullName>
    </submittedName>
</protein>
<keyword evidence="2" id="KW-1185">Reference proteome</keyword>
<proteinExistence type="predicted"/>
<evidence type="ECO:0000313" key="1">
    <source>
        <dbReference type="EMBL" id="KAF6453003.1"/>
    </source>
</evidence>
<name>A0A7J8FYX7_MOLMO</name>
<dbReference type="AlphaFoldDB" id="A0A7J8FYX7"/>
<comment type="caution">
    <text evidence="1">The sequence shown here is derived from an EMBL/GenBank/DDBJ whole genome shotgun (WGS) entry which is preliminary data.</text>
</comment>
<dbReference type="EMBL" id="JACASF010000010">
    <property type="protein sequence ID" value="KAF6453003.1"/>
    <property type="molecule type" value="Genomic_DNA"/>
</dbReference>
<sequence length="138" mass="16219">MCFNVRVYVELLAGSDRSQEGHMQKKESPCGGSTVQHQKYCNFWGRTGKGQLGHRNVCVRPGWSKWKRHGKHESLHKFRDQHLLEKGEAWKSLERTYTKRETGRRKALGFRVWLWSNQRHLGGWRQTQITIGLDKETS</sequence>
<accession>A0A7J8FYX7</accession>
<gene>
    <name evidence="1" type="ORF">HJG59_008275</name>
</gene>
<evidence type="ECO:0000313" key="2">
    <source>
        <dbReference type="Proteomes" id="UP000550707"/>
    </source>
</evidence>